<feature type="binding site" evidence="10">
    <location>
        <begin position="136"/>
        <end position="142"/>
    </location>
    <ligand>
        <name>ATP</name>
        <dbReference type="ChEBI" id="CHEBI:30616"/>
    </ligand>
</feature>
<dbReference type="SUPFAM" id="SSF53623">
    <property type="entry name" value="MurD-like peptide ligases, catalytic domain"/>
    <property type="match status" value="1"/>
</dbReference>
<comment type="function">
    <text evidence="10 11">Involved in cell wall formation. Catalyzes the final step in the synthesis of UDP-N-acetylmuramoyl-pentapeptide, the precursor of murein.</text>
</comment>
<dbReference type="GO" id="GO:0005524">
    <property type="term" value="F:ATP binding"/>
    <property type="evidence" value="ECO:0007669"/>
    <property type="project" value="UniProtKB-UniRule"/>
</dbReference>
<keyword evidence="6 10" id="KW-0133">Cell shape</keyword>
<keyword evidence="1 10" id="KW-0963">Cytoplasm</keyword>
<dbReference type="InterPro" id="IPR004101">
    <property type="entry name" value="Mur_ligase_C"/>
</dbReference>
<evidence type="ECO:0000259" key="14">
    <source>
        <dbReference type="Pfam" id="PF08245"/>
    </source>
</evidence>
<dbReference type="AlphaFoldDB" id="A0AAP4F6I7"/>
<keyword evidence="2 10" id="KW-0436">Ligase</keyword>
<dbReference type="InterPro" id="IPR000713">
    <property type="entry name" value="Mur_ligase_N"/>
</dbReference>
<dbReference type="EMBL" id="JASNVH010000010">
    <property type="protein sequence ID" value="MDK4307303.1"/>
    <property type="molecule type" value="Genomic_DNA"/>
</dbReference>
<comment type="subcellular location">
    <subcellularLocation>
        <location evidence="10 11">Cytoplasm</location>
    </subcellularLocation>
</comment>
<organism evidence="15 16">
    <name type="scientific">Corynebacterium pseudodiphtheriticum</name>
    <dbReference type="NCBI Taxonomy" id="37637"/>
    <lineage>
        <taxon>Bacteria</taxon>
        <taxon>Bacillati</taxon>
        <taxon>Actinomycetota</taxon>
        <taxon>Actinomycetes</taxon>
        <taxon>Mycobacteriales</taxon>
        <taxon>Corynebacteriaceae</taxon>
        <taxon>Corynebacterium</taxon>
    </lineage>
</organism>
<evidence type="ECO:0000256" key="11">
    <source>
        <dbReference type="RuleBase" id="RU004136"/>
    </source>
</evidence>
<accession>A0AAP4F6I7</accession>
<dbReference type="InterPro" id="IPR051046">
    <property type="entry name" value="MurCDEF_CellWall_CoF430Synth"/>
</dbReference>
<feature type="domain" description="Mur ligase N-terminal catalytic" evidence="12">
    <location>
        <begin position="30"/>
        <end position="118"/>
    </location>
</feature>
<comment type="similarity">
    <text evidence="10">Belongs to the MurCDEF family. MurF subfamily.</text>
</comment>
<evidence type="ECO:0000256" key="6">
    <source>
        <dbReference type="ARBA" id="ARBA00022960"/>
    </source>
</evidence>
<dbReference type="InterPro" id="IPR013221">
    <property type="entry name" value="Mur_ligase_cen"/>
</dbReference>
<feature type="domain" description="Mur ligase central" evidence="14">
    <location>
        <begin position="134"/>
        <end position="327"/>
    </location>
</feature>
<protein>
    <recommendedName>
        <fullName evidence="10 11">UDP-N-acetylmuramoyl-tripeptide--D-alanyl-D-alanine ligase</fullName>
        <ecNumber evidence="10 11">6.3.2.10</ecNumber>
    </recommendedName>
    <alternativeName>
        <fullName evidence="10">D-alanyl-D-alanine-adding enzyme</fullName>
    </alternativeName>
</protein>
<dbReference type="InterPro" id="IPR035911">
    <property type="entry name" value="MurE/MurF_N"/>
</dbReference>
<evidence type="ECO:0000256" key="5">
    <source>
        <dbReference type="ARBA" id="ARBA00022840"/>
    </source>
</evidence>
<dbReference type="Gene3D" id="3.40.1390.10">
    <property type="entry name" value="MurE/MurF, N-terminal domain"/>
    <property type="match status" value="1"/>
</dbReference>
<sequence>MIQLTIAEIAEIVGGRLDNVANPQAKVIGTVEFDSRQISPGSLFLALPGAKVDGHDFAEKAHAAGAVVTLAARPVGTPAIIVPSQAKAEAGSQAYVFAHDEDGSVRALLTALAKLARAVVTRLTSRWELSVVGVTGSAGKTSTKDMLAALLSTAGPTVAPPGSFNNEIGHPYTALRCHEDTQFLVTELSARGLGHIAQLAEIAPPQIGAVLNVGTAHLGEFGSKDTIAQAKGELIEAVPEASAGGVAVLNADDPAVVQMATRTQGKIVTFSANGDTQADYYATDVRLDELARASFLLHSPEAQPVQVRLQVAGKHQIANALAAAAVAAAAGVPLETIGTTLCDYVAVSAHRMDIRQRGANVTIINDAYNANPESMRAGLAALAASAGTTTQLEDTQLEDSGQAVAVLGEMSELGTDAVAAHRELGTQLAAYGVHTLVAVGKTDNIAALTEGAQEVGVLTHHVADVTGATRTVEEILGSAQRRVVVLVKASNAWRLWRVADQLVNSEL</sequence>
<dbReference type="GO" id="GO:0005737">
    <property type="term" value="C:cytoplasm"/>
    <property type="evidence" value="ECO:0007669"/>
    <property type="project" value="UniProtKB-SubCell"/>
</dbReference>
<dbReference type="Proteomes" id="UP001224412">
    <property type="component" value="Unassembled WGS sequence"/>
</dbReference>
<dbReference type="Pfam" id="PF02875">
    <property type="entry name" value="Mur_ligase_C"/>
    <property type="match status" value="1"/>
</dbReference>
<dbReference type="PANTHER" id="PTHR43024:SF1">
    <property type="entry name" value="UDP-N-ACETYLMURAMOYL-TRIPEPTIDE--D-ALANYL-D-ALANINE LIGASE"/>
    <property type="match status" value="1"/>
</dbReference>
<keyword evidence="9 10" id="KW-0961">Cell wall biogenesis/degradation</keyword>
<dbReference type="Gene3D" id="3.90.190.20">
    <property type="entry name" value="Mur ligase, C-terminal domain"/>
    <property type="match status" value="1"/>
</dbReference>
<dbReference type="Pfam" id="PF08245">
    <property type="entry name" value="Mur_ligase_M"/>
    <property type="match status" value="1"/>
</dbReference>
<dbReference type="PANTHER" id="PTHR43024">
    <property type="entry name" value="UDP-N-ACETYLMURAMOYL-TRIPEPTIDE--D-ALANYL-D-ALANINE LIGASE"/>
    <property type="match status" value="1"/>
</dbReference>
<gene>
    <name evidence="10 15" type="primary">murF</name>
    <name evidence="15" type="ORF">QPX42_07090</name>
</gene>
<evidence type="ECO:0000256" key="2">
    <source>
        <dbReference type="ARBA" id="ARBA00022598"/>
    </source>
</evidence>
<dbReference type="InterPro" id="IPR005863">
    <property type="entry name" value="UDP-N-AcMur_synth"/>
</dbReference>
<dbReference type="HAMAP" id="MF_02019">
    <property type="entry name" value="MurF"/>
    <property type="match status" value="1"/>
</dbReference>
<dbReference type="RefSeq" id="WP_284589047.1">
    <property type="nucleotide sequence ID" value="NZ_JASNTY010000002.1"/>
</dbReference>
<dbReference type="EC" id="6.3.2.10" evidence="10 11"/>
<dbReference type="InterPro" id="IPR036565">
    <property type="entry name" value="Mur-like_cat_sf"/>
</dbReference>
<keyword evidence="7 10" id="KW-0573">Peptidoglycan synthesis</keyword>
<comment type="pathway">
    <text evidence="10 11">Cell wall biogenesis; peptidoglycan biosynthesis.</text>
</comment>
<comment type="catalytic activity">
    <reaction evidence="10 11">
        <text>D-alanyl-D-alanine + UDP-N-acetyl-alpha-D-muramoyl-L-alanyl-gamma-D-glutamyl-meso-2,6-diaminopimelate + ATP = UDP-N-acetyl-alpha-D-muramoyl-L-alanyl-gamma-D-glutamyl-meso-2,6-diaminopimeloyl-D-alanyl-D-alanine + ADP + phosphate + H(+)</text>
        <dbReference type="Rhea" id="RHEA:28374"/>
        <dbReference type="ChEBI" id="CHEBI:15378"/>
        <dbReference type="ChEBI" id="CHEBI:30616"/>
        <dbReference type="ChEBI" id="CHEBI:43474"/>
        <dbReference type="ChEBI" id="CHEBI:57822"/>
        <dbReference type="ChEBI" id="CHEBI:61386"/>
        <dbReference type="ChEBI" id="CHEBI:83905"/>
        <dbReference type="ChEBI" id="CHEBI:456216"/>
        <dbReference type="EC" id="6.3.2.10"/>
    </reaction>
</comment>
<dbReference type="NCBIfam" id="TIGR01143">
    <property type="entry name" value="murF"/>
    <property type="match status" value="1"/>
</dbReference>
<evidence type="ECO:0000256" key="4">
    <source>
        <dbReference type="ARBA" id="ARBA00022741"/>
    </source>
</evidence>
<dbReference type="Pfam" id="PF01225">
    <property type="entry name" value="Mur_ligase"/>
    <property type="match status" value="1"/>
</dbReference>
<dbReference type="InterPro" id="IPR036615">
    <property type="entry name" value="Mur_ligase_C_dom_sf"/>
</dbReference>
<keyword evidence="8 10" id="KW-0131">Cell cycle</keyword>
<evidence type="ECO:0000256" key="7">
    <source>
        <dbReference type="ARBA" id="ARBA00022984"/>
    </source>
</evidence>
<dbReference type="GO" id="GO:0009252">
    <property type="term" value="P:peptidoglycan biosynthetic process"/>
    <property type="evidence" value="ECO:0007669"/>
    <property type="project" value="UniProtKB-UniRule"/>
</dbReference>
<evidence type="ECO:0000313" key="16">
    <source>
        <dbReference type="Proteomes" id="UP001224412"/>
    </source>
</evidence>
<keyword evidence="4 10" id="KW-0547">Nucleotide-binding</keyword>
<evidence type="ECO:0000256" key="1">
    <source>
        <dbReference type="ARBA" id="ARBA00022490"/>
    </source>
</evidence>
<dbReference type="SUPFAM" id="SSF63418">
    <property type="entry name" value="MurE/MurF N-terminal domain"/>
    <property type="match status" value="1"/>
</dbReference>
<dbReference type="GO" id="GO:0051301">
    <property type="term" value="P:cell division"/>
    <property type="evidence" value="ECO:0007669"/>
    <property type="project" value="UniProtKB-KW"/>
</dbReference>
<dbReference type="Gene3D" id="3.40.1190.10">
    <property type="entry name" value="Mur-like, catalytic domain"/>
    <property type="match status" value="1"/>
</dbReference>
<keyword evidence="5 10" id="KW-0067">ATP-binding</keyword>
<evidence type="ECO:0000256" key="10">
    <source>
        <dbReference type="HAMAP-Rule" id="MF_02019"/>
    </source>
</evidence>
<name>A0AAP4F6I7_9CORY</name>
<dbReference type="GO" id="GO:0071555">
    <property type="term" value="P:cell wall organization"/>
    <property type="evidence" value="ECO:0007669"/>
    <property type="project" value="UniProtKB-KW"/>
</dbReference>
<evidence type="ECO:0000256" key="9">
    <source>
        <dbReference type="ARBA" id="ARBA00023316"/>
    </source>
</evidence>
<evidence type="ECO:0000259" key="12">
    <source>
        <dbReference type="Pfam" id="PF01225"/>
    </source>
</evidence>
<evidence type="ECO:0000256" key="3">
    <source>
        <dbReference type="ARBA" id="ARBA00022618"/>
    </source>
</evidence>
<keyword evidence="3 10" id="KW-0132">Cell division</keyword>
<comment type="caution">
    <text evidence="15">The sequence shown here is derived from an EMBL/GenBank/DDBJ whole genome shotgun (WGS) entry which is preliminary data.</text>
</comment>
<feature type="domain" description="Mur ligase C-terminal" evidence="13">
    <location>
        <begin position="350"/>
        <end position="490"/>
    </location>
</feature>
<evidence type="ECO:0000259" key="13">
    <source>
        <dbReference type="Pfam" id="PF02875"/>
    </source>
</evidence>
<reference evidence="15" key="1">
    <citation type="submission" date="2023-05" db="EMBL/GenBank/DDBJ databases">
        <title>Metabolic capabilities are highly conserved among human nasal-associated Corynebacterium species in pangenomic analyses.</title>
        <authorList>
            <person name="Tran T.H."/>
            <person name="Roberts A.Q."/>
            <person name="Escapa I.F."/>
            <person name="Gao W."/>
            <person name="Conlan S."/>
            <person name="Kong H."/>
            <person name="Segre J.A."/>
            <person name="Kelly M.S."/>
            <person name="Lemon K.P."/>
        </authorList>
    </citation>
    <scope>NUCLEOTIDE SEQUENCE</scope>
    <source>
        <strain evidence="15">KPL2773</strain>
    </source>
</reference>
<dbReference type="GO" id="GO:0008360">
    <property type="term" value="P:regulation of cell shape"/>
    <property type="evidence" value="ECO:0007669"/>
    <property type="project" value="UniProtKB-KW"/>
</dbReference>
<dbReference type="SUPFAM" id="SSF53244">
    <property type="entry name" value="MurD-like peptide ligases, peptide-binding domain"/>
    <property type="match status" value="1"/>
</dbReference>
<dbReference type="GO" id="GO:0047480">
    <property type="term" value="F:UDP-N-acetylmuramoyl-tripeptide-D-alanyl-D-alanine ligase activity"/>
    <property type="evidence" value="ECO:0007669"/>
    <property type="project" value="UniProtKB-UniRule"/>
</dbReference>
<evidence type="ECO:0000256" key="8">
    <source>
        <dbReference type="ARBA" id="ARBA00023306"/>
    </source>
</evidence>
<evidence type="ECO:0000313" key="15">
    <source>
        <dbReference type="EMBL" id="MDK4307303.1"/>
    </source>
</evidence>
<proteinExistence type="inferred from homology"/>